<comment type="caution">
    <text evidence="2">The sequence shown here is derived from an EMBL/GenBank/DDBJ whole genome shotgun (WGS) entry which is preliminary data.</text>
</comment>
<evidence type="ECO:0000313" key="3">
    <source>
        <dbReference type="Proteomes" id="UP001596353"/>
    </source>
</evidence>
<dbReference type="EMBL" id="JBHSWG010000001">
    <property type="protein sequence ID" value="MFC6761119.1"/>
    <property type="molecule type" value="Genomic_DNA"/>
</dbReference>
<evidence type="ECO:0000313" key="2">
    <source>
        <dbReference type="EMBL" id="MFC6761119.1"/>
    </source>
</evidence>
<accession>A0ABW2B5U0</accession>
<sequence length="143" mass="15362">MQNPSIQLSDVIYNAAEQTFEALVTLHRDGTARKYACAINAPITMSFEQAAEGLKKQAVRRDRQGAGLYSERAHRAARQRAADPGSTRAAGWKAWLPTPATAPPDFTAIRATPASPRGQRGTAAYSVHAAAPPSETYACLHCL</sequence>
<reference evidence="3" key="1">
    <citation type="journal article" date="2019" name="Int. J. Syst. Evol. Microbiol.">
        <title>The Global Catalogue of Microorganisms (GCM) 10K type strain sequencing project: providing services to taxonomists for standard genome sequencing and annotation.</title>
        <authorList>
            <consortium name="The Broad Institute Genomics Platform"/>
            <consortium name="The Broad Institute Genome Sequencing Center for Infectious Disease"/>
            <person name="Wu L."/>
            <person name="Ma J."/>
        </authorList>
    </citation>
    <scope>NUCLEOTIDE SEQUENCE [LARGE SCALE GENOMIC DNA]</scope>
    <source>
        <strain evidence="3">CCUG 66188</strain>
    </source>
</reference>
<proteinExistence type="predicted"/>
<dbReference type="Proteomes" id="UP001596353">
    <property type="component" value="Unassembled WGS sequence"/>
</dbReference>
<evidence type="ECO:0000256" key="1">
    <source>
        <dbReference type="SAM" id="MobiDB-lite"/>
    </source>
</evidence>
<feature type="region of interest" description="Disordered" evidence="1">
    <location>
        <begin position="65"/>
        <end position="91"/>
    </location>
</feature>
<protein>
    <recommendedName>
        <fullName evidence="4">Orotidine 5-phosphate decarboxylase</fullName>
    </recommendedName>
</protein>
<name>A0ABW2B5U0_9RHOB</name>
<evidence type="ECO:0008006" key="4">
    <source>
        <dbReference type="Google" id="ProtNLM"/>
    </source>
</evidence>
<organism evidence="2 3">
    <name type="scientific">Sulfitobacter porphyrae</name>
    <dbReference type="NCBI Taxonomy" id="1246864"/>
    <lineage>
        <taxon>Bacteria</taxon>
        <taxon>Pseudomonadati</taxon>
        <taxon>Pseudomonadota</taxon>
        <taxon>Alphaproteobacteria</taxon>
        <taxon>Rhodobacterales</taxon>
        <taxon>Roseobacteraceae</taxon>
        <taxon>Sulfitobacter</taxon>
    </lineage>
</organism>
<gene>
    <name evidence="2" type="ORF">ACFQFQ_19180</name>
</gene>
<keyword evidence="3" id="KW-1185">Reference proteome</keyword>